<name>A0AAV0DEL2_9ASTE</name>
<dbReference type="Proteomes" id="UP001152523">
    <property type="component" value="Unassembled WGS sequence"/>
</dbReference>
<dbReference type="EMBL" id="CAMAPF010000945">
    <property type="protein sequence ID" value="CAH9127142.1"/>
    <property type="molecule type" value="Genomic_DNA"/>
</dbReference>
<dbReference type="EMBL" id="CAMAPF010000104">
    <property type="protein sequence ID" value="CAH9098976.1"/>
    <property type="molecule type" value="Genomic_DNA"/>
</dbReference>
<comment type="caution">
    <text evidence="4">The sequence shown here is derived from an EMBL/GenBank/DDBJ whole genome shotgun (WGS) entry which is preliminary data.</text>
</comment>
<dbReference type="PANTHER" id="PTHR48258">
    <property type="entry name" value="DUF4218 DOMAIN-CONTAINING PROTEIN-RELATED"/>
    <property type="match status" value="1"/>
</dbReference>
<protein>
    <recommendedName>
        <fullName evidence="7">DUF4218 domain-containing protein</fullName>
    </recommendedName>
</protein>
<feature type="domain" description="DUF4218" evidence="3">
    <location>
        <begin position="1"/>
        <end position="78"/>
    </location>
</feature>
<sequence>MEHLIIHLPYEALTAGPVFYRWMYRFERFLGELKKKVTNKAHVEASICQAYLQQEISTFSSFYFERDVITRRKRPARNDDIGEDLYENLVSIFNYPGRGKGAATQRYILGGELQIAHTYILMNCPEISPFYHEFRASLSAFPDNEIDALVDSDFVNWYKYQINSRGIVDPLLVSLAWGPGASAKVWRQYVINGYTYHTADYGEGRPTTNSGLCVPTIGYDNSETKFFGVLQEILELEMPSCAKKLTCVLFRCTWVDPTRGVRKNPKYNMIDVNLSRVYPKNEPFILAQQAAQIYYAEYPSTRRTQNPWVCACPVRPNKIKSQTQHKDVDLDAFQQQFFQPPPIVETVNYNVQLSDPNGGRVEVMPETHLPDPTIPSEREIEEMYVAQQNAQYQEEGEWIDGSDTEEDTVYVENDDSDSE</sequence>
<dbReference type="AlphaFoldDB" id="A0AAV0DEL2"/>
<dbReference type="Pfam" id="PF13952">
    <property type="entry name" value="DUF4216"/>
    <property type="match status" value="1"/>
</dbReference>
<dbReference type="PANTHER" id="PTHR48258:SF4">
    <property type="entry name" value="DUF4216 DOMAIN-CONTAINING PROTEIN"/>
    <property type="match status" value="1"/>
</dbReference>
<proteinExistence type="predicted"/>
<feature type="domain" description="DUF4216" evidence="2">
    <location>
        <begin position="244"/>
        <end position="302"/>
    </location>
</feature>
<evidence type="ECO:0000313" key="5">
    <source>
        <dbReference type="EMBL" id="CAH9127142.1"/>
    </source>
</evidence>
<evidence type="ECO:0000313" key="4">
    <source>
        <dbReference type="EMBL" id="CAH9098976.1"/>
    </source>
</evidence>
<evidence type="ECO:0008006" key="7">
    <source>
        <dbReference type="Google" id="ProtNLM"/>
    </source>
</evidence>
<reference evidence="4" key="1">
    <citation type="submission" date="2022-07" db="EMBL/GenBank/DDBJ databases">
        <authorList>
            <person name="Macas J."/>
            <person name="Novak P."/>
            <person name="Neumann P."/>
        </authorList>
    </citation>
    <scope>NUCLEOTIDE SEQUENCE</scope>
</reference>
<keyword evidence="6" id="KW-1185">Reference proteome</keyword>
<feature type="region of interest" description="Disordered" evidence="1">
    <location>
        <begin position="388"/>
        <end position="419"/>
    </location>
</feature>
<organism evidence="4 6">
    <name type="scientific">Cuscuta epithymum</name>
    <dbReference type="NCBI Taxonomy" id="186058"/>
    <lineage>
        <taxon>Eukaryota</taxon>
        <taxon>Viridiplantae</taxon>
        <taxon>Streptophyta</taxon>
        <taxon>Embryophyta</taxon>
        <taxon>Tracheophyta</taxon>
        <taxon>Spermatophyta</taxon>
        <taxon>Magnoliopsida</taxon>
        <taxon>eudicotyledons</taxon>
        <taxon>Gunneridae</taxon>
        <taxon>Pentapetalae</taxon>
        <taxon>asterids</taxon>
        <taxon>lamiids</taxon>
        <taxon>Solanales</taxon>
        <taxon>Convolvulaceae</taxon>
        <taxon>Cuscuteae</taxon>
        <taxon>Cuscuta</taxon>
        <taxon>Cuscuta subgen. Cuscuta</taxon>
    </lineage>
</organism>
<accession>A0AAV0DEL2</accession>
<dbReference type="InterPro" id="IPR025312">
    <property type="entry name" value="DUF4216"/>
</dbReference>
<evidence type="ECO:0000259" key="2">
    <source>
        <dbReference type="Pfam" id="PF13952"/>
    </source>
</evidence>
<evidence type="ECO:0000313" key="6">
    <source>
        <dbReference type="Proteomes" id="UP001152523"/>
    </source>
</evidence>
<dbReference type="Pfam" id="PF13960">
    <property type="entry name" value="DUF4218"/>
    <property type="match status" value="1"/>
</dbReference>
<evidence type="ECO:0000259" key="3">
    <source>
        <dbReference type="Pfam" id="PF13960"/>
    </source>
</evidence>
<evidence type="ECO:0000256" key="1">
    <source>
        <dbReference type="SAM" id="MobiDB-lite"/>
    </source>
</evidence>
<dbReference type="InterPro" id="IPR025452">
    <property type="entry name" value="DUF4218"/>
</dbReference>
<gene>
    <name evidence="4" type="ORF">CEPIT_LOCUS14669</name>
    <name evidence="5" type="ORF">CEPIT_LOCUS28084</name>
</gene>
<feature type="compositionally biased region" description="Acidic residues" evidence="1">
    <location>
        <begin position="394"/>
        <end position="419"/>
    </location>
</feature>